<evidence type="ECO:0000313" key="2">
    <source>
        <dbReference type="WBParaSite" id="nRc.2.0.1.t09544-RA"/>
    </source>
</evidence>
<dbReference type="GO" id="GO:0006814">
    <property type="term" value="P:sodium ion transport"/>
    <property type="evidence" value="ECO:0007669"/>
    <property type="project" value="InterPro"/>
</dbReference>
<dbReference type="InterPro" id="IPR037355">
    <property type="entry name" value="COMMD3"/>
</dbReference>
<dbReference type="AlphaFoldDB" id="A0A915I5Y6"/>
<dbReference type="WBParaSite" id="nRc.2.0.1.t09544-RA">
    <property type="protein sequence ID" value="nRc.2.0.1.t09544-RA"/>
    <property type="gene ID" value="nRc.2.0.1.g09544"/>
</dbReference>
<name>A0A915I5Y6_ROMCU</name>
<dbReference type="OMA" id="IGWEPPR"/>
<dbReference type="Proteomes" id="UP000887565">
    <property type="component" value="Unplaced"/>
</dbReference>
<reference evidence="2" key="1">
    <citation type="submission" date="2022-11" db="UniProtKB">
        <authorList>
            <consortium name="WormBaseParasite"/>
        </authorList>
    </citation>
    <scope>IDENTIFICATION</scope>
</reference>
<accession>A0A915I5Y6</accession>
<proteinExistence type="predicted"/>
<dbReference type="PANTHER" id="PTHR31159:SF1">
    <property type="entry name" value="COMM DOMAIN-CONTAINING PROTEIN 3"/>
    <property type="match status" value="1"/>
</dbReference>
<evidence type="ECO:0000313" key="1">
    <source>
        <dbReference type="Proteomes" id="UP000887565"/>
    </source>
</evidence>
<organism evidence="1 2">
    <name type="scientific">Romanomermis culicivorax</name>
    <name type="common">Nematode worm</name>
    <dbReference type="NCBI Taxonomy" id="13658"/>
    <lineage>
        <taxon>Eukaryota</taxon>
        <taxon>Metazoa</taxon>
        <taxon>Ecdysozoa</taxon>
        <taxon>Nematoda</taxon>
        <taxon>Enoplea</taxon>
        <taxon>Dorylaimia</taxon>
        <taxon>Mermithida</taxon>
        <taxon>Mermithoidea</taxon>
        <taxon>Mermithidae</taxon>
        <taxon>Romanomermis</taxon>
    </lineage>
</organism>
<sequence>MTAETPLFSGQLIEKLRQYLDSDAFSEAEKMRALERCESIFNKDVSDEASFVEVQNVVSSILIECSKENLDEIVLLSFLKTNNIPEQFADVLRNTYEASRASIRKTLNLVGYQAPKIVGTAWKMNFEFQTSLENGVDLPKFVISADVEGGDEHFSNFRFICNAEQMQDIAWKLKEASKCVDKLMTYM</sequence>
<dbReference type="PANTHER" id="PTHR31159">
    <property type="entry name" value="COMM DOMAIN-CONTAINING PROTEIN 3"/>
    <property type="match status" value="1"/>
</dbReference>
<keyword evidence="1" id="KW-1185">Reference proteome</keyword>
<protein>
    <submittedName>
        <fullName evidence="2">COMM domain-containing protein 3</fullName>
    </submittedName>
</protein>